<gene>
    <name evidence="1" type="ORF">BDV36DRAFT_288921</name>
</gene>
<dbReference type="Gene3D" id="1.20.1050.10">
    <property type="match status" value="1"/>
</dbReference>
<protein>
    <submittedName>
        <fullName evidence="1">Uncharacterized protein</fullName>
    </submittedName>
</protein>
<dbReference type="InterPro" id="IPR036282">
    <property type="entry name" value="Glutathione-S-Trfase_C_sf"/>
</dbReference>
<accession>A0ABQ6W3P0</accession>
<dbReference type="EMBL" id="ML735886">
    <property type="protein sequence ID" value="KAE8411213.1"/>
    <property type="molecule type" value="Genomic_DNA"/>
</dbReference>
<organism evidence="1 2">
    <name type="scientific">Aspergillus pseudocaelatus</name>
    <dbReference type="NCBI Taxonomy" id="1825620"/>
    <lineage>
        <taxon>Eukaryota</taxon>
        <taxon>Fungi</taxon>
        <taxon>Dikarya</taxon>
        <taxon>Ascomycota</taxon>
        <taxon>Pezizomycotina</taxon>
        <taxon>Eurotiomycetes</taxon>
        <taxon>Eurotiomycetidae</taxon>
        <taxon>Eurotiales</taxon>
        <taxon>Aspergillaceae</taxon>
        <taxon>Aspergillus</taxon>
        <taxon>Aspergillus subgen. Circumdati</taxon>
    </lineage>
</organism>
<reference evidence="1 2" key="1">
    <citation type="submission" date="2019-04" db="EMBL/GenBank/DDBJ databases">
        <authorList>
            <consortium name="DOE Joint Genome Institute"/>
            <person name="Mondo S."/>
            <person name="Kjaerbolling I."/>
            <person name="Vesth T."/>
            <person name="Frisvad J.C."/>
            <person name="Nybo J.L."/>
            <person name="Theobald S."/>
            <person name="Kildgaard S."/>
            <person name="Isbrandt T."/>
            <person name="Kuo A."/>
            <person name="Sato A."/>
            <person name="Lyhne E.K."/>
            <person name="Kogle M.E."/>
            <person name="Wiebenga A."/>
            <person name="Kun R.S."/>
            <person name="Lubbers R.J."/>
            <person name="Makela M.R."/>
            <person name="Barry K."/>
            <person name="Chovatia M."/>
            <person name="Clum A."/>
            <person name="Daum C."/>
            <person name="Haridas S."/>
            <person name="He G."/>
            <person name="LaButti K."/>
            <person name="Lipzen A."/>
            <person name="Riley R."/>
            <person name="Salamov A."/>
            <person name="Simmons B.A."/>
            <person name="Magnuson J.K."/>
            <person name="Henrissat B."/>
            <person name="Mortensen U.H."/>
            <person name="Larsen T.O."/>
            <person name="Devries R.P."/>
            <person name="Grigoriev I.V."/>
            <person name="Machida M."/>
            <person name="Baker S.E."/>
            <person name="Andersen M.R."/>
            <person name="Cantor M.N."/>
            <person name="Hua S.X."/>
        </authorList>
    </citation>
    <scope>NUCLEOTIDE SEQUENCE [LARGE SCALE GENOMIC DNA]</scope>
    <source>
        <strain evidence="1 2">CBS 117616</strain>
    </source>
</reference>
<dbReference type="Proteomes" id="UP000325395">
    <property type="component" value="Unassembled WGS sequence"/>
</dbReference>
<name>A0ABQ6W3P0_9EURO</name>
<proteinExistence type="predicted"/>
<evidence type="ECO:0000313" key="1">
    <source>
        <dbReference type="EMBL" id="KAE8411213.1"/>
    </source>
</evidence>
<evidence type="ECO:0000313" key="2">
    <source>
        <dbReference type="Proteomes" id="UP000325395"/>
    </source>
</evidence>
<dbReference type="SUPFAM" id="SSF47616">
    <property type="entry name" value="GST C-terminal domain-like"/>
    <property type="match status" value="1"/>
</dbReference>
<keyword evidence="2" id="KW-1185">Reference proteome</keyword>
<sequence>MSSFYADKTLIPSIMPQDYPSNNLPNTERTKKVHILLEELRDVHGLDCTTSLILSGRIPILRDNTRNPPYSHPIEQSEAYQWLIFWHTSGQPIQGQYNYFRRGGTGILPLHATTRFRNEVLRIYQVLETHLSGIYSGNAREYLAEPGKGKYSIVGDQCGEWYDEDSYPELVIKME</sequence>